<organism evidence="4 5">
    <name type="scientific">Amycolatopsis magusensis</name>
    <dbReference type="NCBI Taxonomy" id="882444"/>
    <lineage>
        <taxon>Bacteria</taxon>
        <taxon>Bacillati</taxon>
        <taxon>Actinomycetota</taxon>
        <taxon>Actinomycetes</taxon>
        <taxon>Pseudonocardiales</taxon>
        <taxon>Pseudonocardiaceae</taxon>
        <taxon>Amycolatopsis</taxon>
    </lineage>
</organism>
<evidence type="ECO:0000256" key="2">
    <source>
        <dbReference type="SAM" id="MobiDB-lite"/>
    </source>
</evidence>
<dbReference type="Proteomes" id="UP000741013">
    <property type="component" value="Unassembled WGS sequence"/>
</dbReference>
<keyword evidence="4" id="KW-0378">Hydrolase</keyword>
<dbReference type="InterPro" id="IPR036265">
    <property type="entry name" value="HIT-like_sf"/>
</dbReference>
<feature type="domain" description="HIT" evidence="3">
    <location>
        <begin position="29"/>
        <end position="135"/>
    </location>
</feature>
<dbReference type="InterPro" id="IPR011146">
    <property type="entry name" value="HIT-like"/>
</dbReference>
<dbReference type="PROSITE" id="PS51084">
    <property type="entry name" value="HIT_2"/>
    <property type="match status" value="1"/>
</dbReference>
<protein>
    <submittedName>
        <fullName evidence="4">Diadenosine tetraphosphate (Ap4A) HIT family hydrolase</fullName>
    </submittedName>
</protein>
<dbReference type="PANTHER" id="PTHR42997:SF1">
    <property type="entry name" value="AP-4-A PHOSPHORYLASE"/>
    <property type="match status" value="1"/>
</dbReference>
<feature type="region of interest" description="Disordered" evidence="2">
    <location>
        <begin position="134"/>
        <end position="154"/>
    </location>
</feature>
<reference evidence="4 5" key="1">
    <citation type="submission" date="2021-03" db="EMBL/GenBank/DDBJ databases">
        <title>Sequencing the genomes of 1000 actinobacteria strains.</title>
        <authorList>
            <person name="Klenk H.-P."/>
        </authorList>
    </citation>
    <scope>NUCLEOTIDE SEQUENCE [LARGE SCALE GENOMIC DNA]</scope>
    <source>
        <strain evidence="4 5">DSM 45510</strain>
    </source>
</reference>
<feature type="short sequence motif" description="Histidine triad motif" evidence="1">
    <location>
        <begin position="120"/>
        <end position="124"/>
    </location>
</feature>
<proteinExistence type="predicted"/>
<evidence type="ECO:0000313" key="4">
    <source>
        <dbReference type="EMBL" id="MBP2179110.1"/>
    </source>
</evidence>
<dbReference type="InterPro" id="IPR052908">
    <property type="entry name" value="AP-4-A_phosphorylase"/>
</dbReference>
<dbReference type="GO" id="GO:0016787">
    <property type="term" value="F:hydrolase activity"/>
    <property type="evidence" value="ECO:0007669"/>
    <property type="project" value="UniProtKB-KW"/>
</dbReference>
<evidence type="ECO:0000313" key="5">
    <source>
        <dbReference type="Proteomes" id="UP000741013"/>
    </source>
</evidence>
<dbReference type="Gene3D" id="3.30.428.10">
    <property type="entry name" value="HIT-like"/>
    <property type="match status" value="1"/>
</dbReference>
<dbReference type="SUPFAM" id="SSF54197">
    <property type="entry name" value="HIT-like"/>
    <property type="match status" value="1"/>
</dbReference>
<dbReference type="PANTHER" id="PTHR42997">
    <property type="entry name" value="HIT FAMILY HYDROLASE"/>
    <property type="match status" value="1"/>
</dbReference>
<dbReference type="RefSeq" id="WP_209662872.1">
    <property type="nucleotide sequence ID" value="NZ_JAGGMS010000001.1"/>
</dbReference>
<gene>
    <name evidence="4" type="ORF">JOM49_000636</name>
</gene>
<dbReference type="Pfam" id="PF01230">
    <property type="entry name" value="HIT"/>
    <property type="match status" value="1"/>
</dbReference>
<keyword evidence="5" id="KW-1185">Reference proteome</keyword>
<accession>A0ABS4PIC4</accession>
<name>A0ABS4PIC4_9PSEU</name>
<sequence length="154" mass="16966">MIDNDTGFLTPTCPANTRRSDGDDVLGCLFCEVGDPLVNSVVIARELFYVRWDNYPAAKGHVEIVPWRHVASYFDLSGEEAAAAHAILKEARELLDKEYQPDGYTIGVNEGRAAGRTVDHLHIHLIPRHDGDVPDPRGGVRHVLPGTDPDEWGA</sequence>
<evidence type="ECO:0000256" key="1">
    <source>
        <dbReference type="PROSITE-ProRule" id="PRU00464"/>
    </source>
</evidence>
<evidence type="ECO:0000259" key="3">
    <source>
        <dbReference type="PROSITE" id="PS51084"/>
    </source>
</evidence>
<comment type="caution">
    <text evidence="4">The sequence shown here is derived from an EMBL/GenBank/DDBJ whole genome shotgun (WGS) entry which is preliminary data.</text>
</comment>
<dbReference type="EMBL" id="JAGGMS010000001">
    <property type="protein sequence ID" value="MBP2179110.1"/>
    <property type="molecule type" value="Genomic_DNA"/>
</dbReference>